<dbReference type="AlphaFoldDB" id="A0A3B0Z4T5"/>
<gene>
    <name evidence="1" type="ORF">MNBD_GAMMA16-377</name>
</gene>
<sequence>MFAPSKVYIAITIFAWISLTPVMSFAANDVNPQTFNFNFTEQEDGLRNDESTVFCNIAGQADYNCQEAGNSQWYTTDNLADDTTTSFLQEQVVIDGVKYYHLVVGSKEEGFVQEIYMKMGNWRQLPGVQRETSFSGGRVCLAGPRTDFEERAACNGDNNGGDPLRADSVFTGNGTGNPEKMVMRQFISDEPSGFTQEFLKDQLTQKPIISQDLVIGDVNLQFVMDMSNSDYNTDDTAGIMINKFVINDPNIPGDGANFDFAVDQGAGANVTGGRYKFERVFVSSEFITGLDFGEVDFPSSIYTYFDGSIDPVLDINWEAIKQPNQNIEHTPR</sequence>
<organism evidence="1">
    <name type="scientific">hydrothermal vent metagenome</name>
    <dbReference type="NCBI Taxonomy" id="652676"/>
    <lineage>
        <taxon>unclassified sequences</taxon>
        <taxon>metagenomes</taxon>
        <taxon>ecological metagenomes</taxon>
    </lineage>
</organism>
<evidence type="ECO:0000313" key="1">
    <source>
        <dbReference type="EMBL" id="VAW83233.1"/>
    </source>
</evidence>
<proteinExistence type="predicted"/>
<dbReference type="EMBL" id="UOFO01000003">
    <property type="protein sequence ID" value="VAW83233.1"/>
    <property type="molecule type" value="Genomic_DNA"/>
</dbReference>
<protein>
    <submittedName>
        <fullName evidence="1">Uncharacterized protein</fullName>
    </submittedName>
</protein>
<reference evidence="1" key="1">
    <citation type="submission" date="2018-06" db="EMBL/GenBank/DDBJ databases">
        <authorList>
            <person name="Zhirakovskaya E."/>
        </authorList>
    </citation>
    <scope>NUCLEOTIDE SEQUENCE</scope>
</reference>
<accession>A0A3B0Z4T5</accession>
<name>A0A3B0Z4T5_9ZZZZ</name>